<dbReference type="Pfam" id="PF00881">
    <property type="entry name" value="Nitroreductase"/>
    <property type="match status" value="1"/>
</dbReference>
<protein>
    <submittedName>
        <fullName evidence="6">Nitroreductase family protein</fullName>
    </submittedName>
</protein>
<evidence type="ECO:0000256" key="4">
    <source>
        <dbReference type="ARBA" id="ARBA00023002"/>
    </source>
</evidence>
<dbReference type="PANTHER" id="PTHR23026:SF90">
    <property type="entry name" value="IODOTYROSINE DEIODINASE 1"/>
    <property type="match status" value="1"/>
</dbReference>
<evidence type="ECO:0000256" key="3">
    <source>
        <dbReference type="ARBA" id="ARBA00022643"/>
    </source>
</evidence>
<dbReference type="InterPro" id="IPR029479">
    <property type="entry name" value="Nitroreductase"/>
</dbReference>
<dbReference type="SUPFAM" id="SSF55469">
    <property type="entry name" value="FMN-dependent nitroreductase-like"/>
    <property type="match status" value="1"/>
</dbReference>
<dbReference type="InterPro" id="IPR050627">
    <property type="entry name" value="Nitroreductase/BluB"/>
</dbReference>
<evidence type="ECO:0000313" key="7">
    <source>
        <dbReference type="Proteomes" id="UP001281761"/>
    </source>
</evidence>
<accession>A0ABQ9X8X8</accession>
<dbReference type="EMBL" id="JARBJD010000221">
    <property type="protein sequence ID" value="KAK2946706.1"/>
    <property type="molecule type" value="Genomic_DNA"/>
</dbReference>
<evidence type="ECO:0000256" key="1">
    <source>
        <dbReference type="ARBA" id="ARBA00007118"/>
    </source>
</evidence>
<dbReference type="Gene3D" id="3.40.109.10">
    <property type="entry name" value="NADH Oxidase"/>
    <property type="match status" value="1"/>
</dbReference>
<evidence type="ECO:0000256" key="2">
    <source>
        <dbReference type="ARBA" id="ARBA00022630"/>
    </source>
</evidence>
<sequence length="189" mass="21370">MDFLSLAQQRSSCRNFDQARPVPRDLIDKVMEAGRLAPSGKNTQPWHFYVITNSDKIKEMGKAMEPGLLKDVPKLAGVAAEKGVTNLVFYDAPVIINISMHKTHSIDTRQMDIGLTLQNMIMMAEALGLVTLPVYNPKWYGEKIIVETCKIPEDEEFMITLCLGYEDPAKPRTKRPRKELAKISTYIDL</sequence>
<gene>
    <name evidence="6" type="ORF">BLNAU_18378</name>
</gene>
<comment type="caution">
    <text evidence="6">The sequence shown here is derived from an EMBL/GenBank/DDBJ whole genome shotgun (WGS) entry which is preliminary data.</text>
</comment>
<comment type="similarity">
    <text evidence="1">Belongs to the nitroreductase family.</text>
</comment>
<feature type="domain" description="Nitroreductase" evidence="5">
    <location>
        <begin position="8"/>
        <end position="165"/>
    </location>
</feature>
<evidence type="ECO:0000313" key="6">
    <source>
        <dbReference type="EMBL" id="KAK2946706.1"/>
    </source>
</evidence>
<proteinExistence type="inferred from homology"/>
<dbReference type="CDD" id="cd02136">
    <property type="entry name" value="PnbA_NfnB-like"/>
    <property type="match status" value="1"/>
</dbReference>
<organism evidence="6 7">
    <name type="scientific">Blattamonas nauphoetae</name>
    <dbReference type="NCBI Taxonomy" id="2049346"/>
    <lineage>
        <taxon>Eukaryota</taxon>
        <taxon>Metamonada</taxon>
        <taxon>Preaxostyla</taxon>
        <taxon>Oxymonadida</taxon>
        <taxon>Blattamonas</taxon>
    </lineage>
</organism>
<reference evidence="6 7" key="1">
    <citation type="journal article" date="2022" name="bioRxiv">
        <title>Genomics of Preaxostyla Flagellates Illuminates Evolutionary Transitions and the Path Towards Mitochondrial Loss.</title>
        <authorList>
            <person name="Novak L.V.F."/>
            <person name="Treitli S.C."/>
            <person name="Pyrih J."/>
            <person name="Halakuc P."/>
            <person name="Pipaliya S.V."/>
            <person name="Vacek V."/>
            <person name="Brzon O."/>
            <person name="Soukal P."/>
            <person name="Eme L."/>
            <person name="Dacks J.B."/>
            <person name="Karnkowska A."/>
            <person name="Elias M."/>
            <person name="Hampl V."/>
        </authorList>
    </citation>
    <scope>NUCLEOTIDE SEQUENCE [LARGE SCALE GENOMIC DNA]</scope>
    <source>
        <strain evidence="6">NAU3</strain>
        <tissue evidence="6">Gut</tissue>
    </source>
</reference>
<evidence type="ECO:0000259" key="5">
    <source>
        <dbReference type="Pfam" id="PF00881"/>
    </source>
</evidence>
<dbReference type="Proteomes" id="UP001281761">
    <property type="component" value="Unassembled WGS sequence"/>
</dbReference>
<dbReference type="InterPro" id="IPR000415">
    <property type="entry name" value="Nitroreductase-like"/>
</dbReference>
<name>A0ABQ9X8X8_9EUKA</name>
<keyword evidence="7" id="KW-1185">Reference proteome</keyword>
<keyword evidence="3" id="KW-0288">FMN</keyword>
<keyword evidence="4" id="KW-0560">Oxidoreductase</keyword>
<keyword evidence="2" id="KW-0285">Flavoprotein</keyword>
<dbReference type="PANTHER" id="PTHR23026">
    <property type="entry name" value="NADPH NITROREDUCTASE"/>
    <property type="match status" value="1"/>
</dbReference>